<evidence type="ECO:0000256" key="1">
    <source>
        <dbReference type="ARBA" id="ARBA00010562"/>
    </source>
</evidence>
<evidence type="ECO:0008006" key="4">
    <source>
        <dbReference type="Google" id="ProtNLM"/>
    </source>
</evidence>
<reference evidence="3" key="1">
    <citation type="submission" date="2015-06" db="EMBL/GenBank/DDBJ databases">
        <authorList>
            <person name="Joergensen T."/>
        </authorList>
    </citation>
    <scope>NUCLEOTIDE SEQUENCE</scope>
    <source>
        <plasmid evidence="3">pRGRH0139</plasmid>
    </source>
</reference>
<organism evidence="3">
    <name type="scientific">uncultured prokaryote</name>
    <dbReference type="NCBI Taxonomy" id="198431"/>
    <lineage>
        <taxon>unclassified sequences</taxon>
        <taxon>environmental samples</taxon>
    </lineage>
</organism>
<dbReference type="GO" id="GO:0006355">
    <property type="term" value="P:regulation of DNA-templated transcription"/>
    <property type="evidence" value="ECO:0007669"/>
    <property type="project" value="InterPro"/>
</dbReference>
<dbReference type="PANTHER" id="PTHR38781:SF1">
    <property type="entry name" value="ANTITOXIN DINJ-RELATED"/>
    <property type="match status" value="1"/>
</dbReference>
<dbReference type="InterPro" id="IPR013321">
    <property type="entry name" value="Arc_rbn_hlx_hlx"/>
</dbReference>
<evidence type="ECO:0000313" key="3">
    <source>
        <dbReference type="EMBL" id="CRY94054.1"/>
    </source>
</evidence>
<evidence type="ECO:0000256" key="2">
    <source>
        <dbReference type="ARBA" id="ARBA00022649"/>
    </source>
</evidence>
<proteinExistence type="inferred from homology"/>
<dbReference type="Gene3D" id="1.10.1220.10">
    <property type="entry name" value="Met repressor-like"/>
    <property type="match status" value="1"/>
</dbReference>
<protein>
    <recommendedName>
        <fullName evidence="4">DNA-damage-inducible protein J</fullName>
    </recommendedName>
</protein>
<sequence>MTQINIRVDDEVKRDAEVTLDAIGLSMSTAINIFLKKVAREKRIPFELTAEPFYSDSNMRYLENIMRDVKEGKAKFAEHELIEVE</sequence>
<keyword evidence="2" id="KW-1277">Toxin-antitoxin system</keyword>
<dbReference type="GO" id="GO:0006351">
    <property type="term" value="P:DNA-templated transcription"/>
    <property type="evidence" value="ECO:0007669"/>
    <property type="project" value="TreeGrafter"/>
</dbReference>
<keyword evidence="3" id="KW-0614">Plasmid</keyword>
<comment type="similarity">
    <text evidence="1">Belongs to the RelB/DinJ antitoxin family.</text>
</comment>
<dbReference type="PANTHER" id="PTHR38781">
    <property type="entry name" value="ANTITOXIN DINJ-RELATED"/>
    <property type="match status" value="1"/>
</dbReference>
<dbReference type="InterPro" id="IPR007337">
    <property type="entry name" value="RelB/DinJ"/>
</dbReference>
<dbReference type="AlphaFoldDB" id="A0A0H5PY26"/>
<dbReference type="EMBL" id="LN852829">
    <property type="protein sequence ID" value="CRY94054.1"/>
    <property type="molecule type" value="Genomic_DNA"/>
</dbReference>
<dbReference type="Pfam" id="PF04221">
    <property type="entry name" value="RelB"/>
    <property type="match status" value="1"/>
</dbReference>
<geneLocation type="plasmid" evidence="3">
    <name>pRGRH0139</name>
</geneLocation>
<reference evidence="3" key="2">
    <citation type="submission" date="2015-07" db="EMBL/GenBank/DDBJ databases">
        <title>Plasmids, circular viruses and viroids from rat gut.</title>
        <authorList>
            <person name="Jorgensen T.J."/>
            <person name="Hansen M.A."/>
            <person name="Xu Z."/>
            <person name="Tabak M.A."/>
            <person name="Sorensen S.J."/>
            <person name="Hansen L.H."/>
        </authorList>
    </citation>
    <scope>NUCLEOTIDE SEQUENCE</scope>
    <source>
        <plasmid evidence="3">pRGRH0139</plasmid>
    </source>
</reference>
<accession>A0A0H5PY26</accession>
<dbReference type="NCBIfam" id="TIGR02384">
    <property type="entry name" value="RelB_DinJ"/>
    <property type="match status" value="1"/>
</dbReference>
<name>A0A0H5PY26_9ZZZZ</name>